<accession>A0A419DFF9</accession>
<evidence type="ECO:0000259" key="2">
    <source>
        <dbReference type="PROSITE" id="PS50164"/>
    </source>
</evidence>
<sequence length="96" mass="11761">MRKEYNFYVYIIASDSGTLYTGITNDLERRNHEHKNNLIEGFCKKYKCHKLIYFEETNNVEEAIKREKQIKNWNRKKKENLIKIKNPTWRDLSDDF</sequence>
<dbReference type="Gene3D" id="3.40.1440.10">
    <property type="entry name" value="GIY-YIG endonuclease"/>
    <property type="match status" value="1"/>
</dbReference>
<dbReference type="PROSITE" id="PS50164">
    <property type="entry name" value="GIY_YIG"/>
    <property type="match status" value="1"/>
</dbReference>
<dbReference type="Proteomes" id="UP000285655">
    <property type="component" value="Unassembled WGS sequence"/>
</dbReference>
<comment type="similarity">
    <text evidence="1">Belongs to the UPF0213 family.</text>
</comment>
<proteinExistence type="inferred from homology"/>
<dbReference type="PANTHER" id="PTHR34477">
    <property type="entry name" value="UPF0213 PROTEIN YHBQ"/>
    <property type="match status" value="1"/>
</dbReference>
<dbReference type="SMART" id="SM00465">
    <property type="entry name" value="GIYc"/>
    <property type="match status" value="1"/>
</dbReference>
<comment type="caution">
    <text evidence="3">The sequence shown here is derived from an EMBL/GenBank/DDBJ whole genome shotgun (WGS) entry which is preliminary data.</text>
</comment>
<dbReference type="EMBL" id="QZJW01000008">
    <property type="protein sequence ID" value="RJO61859.1"/>
    <property type="molecule type" value="Genomic_DNA"/>
</dbReference>
<gene>
    <name evidence="3" type="ORF">C4544_01560</name>
</gene>
<reference evidence="3 4" key="1">
    <citation type="journal article" date="2017" name="ISME J.">
        <title>Energy and carbon metabolisms in a deep terrestrial subsurface fluid microbial community.</title>
        <authorList>
            <person name="Momper L."/>
            <person name="Jungbluth S.P."/>
            <person name="Lee M.D."/>
            <person name="Amend J.P."/>
        </authorList>
    </citation>
    <scope>NUCLEOTIDE SEQUENCE [LARGE SCALE GENOMIC DNA]</scope>
    <source>
        <strain evidence="3">SURF_29</strain>
    </source>
</reference>
<dbReference type="Pfam" id="PF01541">
    <property type="entry name" value="GIY-YIG"/>
    <property type="match status" value="1"/>
</dbReference>
<feature type="domain" description="GIY-YIG" evidence="2">
    <location>
        <begin position="5"/>
        <end position="81"/>
    </location>
</feature>
<dbReference type="InterPro" id="IPR050190">
    <property type="entry name" value="UPF0213_domain"/>
</dbReference>
<dbReference type="CDD" id="cd10448">
    <property type="entry name" value="GIY-YIG_unchar_3"/>
    <property type="match status" value="1"/>
</dbReference>
<dbReference type="InterPro" id="IPR000305">
    <property type="entry name" value="GIY-YIG_endonuc"/>
</dbReference>
<evidence type="ECO:0000313" key="4">
    <source>
        <dbReference type="Proteomes" id="UP000285655"/>
    </source>
</evidence>
<dbReference type="InterPro" id="IPR035901">
    <property type="entry name" value="GIY-YIG_endonuc_sf"/>
</dbReference>
<dbReference type="SUPFAM" id="SSF82771">
    <property type="entry name" value="GIY-YIG endonuclease"/>
    <property type="match status" value="1"/>
</dbReference>
<dbReference type="AlphaFoldDB" id="A0A419DFF9"/>
<dbReference type="PANTHER" id="PTHR34477:SF5">
    <property type="entry name" value="BSL5627 PROTEIN"/>
    <property type="match status" value="1"/>
</dbReference>
<name>A0A419DFF9_9BACT</name>
<evidence type="ECO:0000256" key="1">
    <source>
        <dbReference type="ARBA" id="ARBA00007435"/>
    </source>
</evidence>
<organism evidence="3 4">
    <name type="scientific">candidate division WS5 bacterium</name>
    <dbReference type="NCBI Taxonomy" id="2093353"/>
    <lineage>
        <taxon>Bacteria</taxon>
        <taxon>candidate division WS5</taxon>
    </lineage>
</organism>
<evidence type="ECO:0000313" key="3">
    <source>
        <dbReference type="EMBL" id="RJO61859.1"/>
    </source>
</evidence>
<protein>
    <submittedName>
        <fullName evidence="3">GIY-YIG nuclease family protein</fullName>
    </submittedName>
</protein>